<dbReference type="AlphaFoldDB" id="A0A0C5WN26"/>
<dbReference type="STRING" id="658445.H744_1c1467"/>
<dbReference type="Gene3D" id="3.20.20.150">
    <property type="entry name" value="Divalent-metal-dependent TIM barrel enzymes"/>
    <property type="match status" value="1"/>
</dbReference>
<dbReference type="PANTHER" id="PTHR12110">
    <property type="entry name" value="HYDROXYPYRUVATE ISOMERASE"/>
    <property type="match status" value="1"/>
</dbReference>
<sequence>MNNDIKLATCPCSWGVWYPEDKEQPSWSKFLDEAKEVGHSVIELGPYGYLPTEIDRLKEELYLRDMSVCSTAHMSDLIVPDALLRIREDIDKVCPLLVELGAEYFVFMDGDELYPHPMDRNLNLSQWQHVISVINESAKIVKEEYGLEYAFHPHVSTCIENEHQIIRLLNDTPSEYVNLCFDTGHHLYTGGIPEDFIKNYGSRINYYHLKDMSRYVLDKVKQEKLSDNDAFEMGVMVPLGMGNVDFKSVKEAINATGFHGYAVIEQDIYPDREGLAKTYARKNLDFALTMGLGNK</sequence>
<evidence type="ECO:0000259" key="1">
    <source>
        <dbReference type="Pfam" id="PF01261"/>
    </source>
</evidence>
<dbReference type="EMBL" id="CP005973">
    <property type="protein sequence ID" value="AJR06489.1"/>
    <property type="molecule type" value="Genomic_DNA"/>
</dbReference>
<dbReference type="OrthoDB" id="9804047at2"/>
<gene>
    <name evidence="2" type="ORF">H744_1c1467</name>
</gene>
<dbReference type="PATRIC" id="fig|658445.3.peg.1587"/>
<reference evidence="2 3" key="1">
    <citation type="submission" date="2013-05" db="EMBL/GenBank/DDBJ databases">
        <title>Complete genome sequence of the lipase-producing bacterium Photobacterium gaetbulicola Gung47.</title>
        <authorList>
            <person name="Kim Y.-O."/>
        </authorList>
    </citation>
    <scope>NUCLEOTIDE SEQUENCE [LARGE SCALE GENOMIC DNA]</scope>
    <source>
        <strain evidence="2 3">Gung47</strain>
    </source>
</reference>
<evidence type="ECO:0000313" key="3">
    <source>
        <dbReference type="Proteomes" id="UP000032303"/>
    </source>
</evidence>
<dbReference type="PANTHER" id="PTHR12110:SF41">
    <property type="entry name" value="INOSOSE DEHYDRATASE"/>
    <property type="match status" value="1"/>
</dbReference>
<dbReference type="InterPro" id="IPR036237">
    <property type="entry name" value="Xyl_isomerase-like_sf"/>
</dbReference>
<keyword evidence="3" id="KW-1185">Reference proteome</keyword>
<accession>A0A0C5WN26</accession>
<name>A0A0C5WN26_9GAMM</name>
<dbReference type="HOGENOM" id="CLU_059523_0_1_6"/>
<dbReference type="Proteomes" id="UP000032303">
    <property type="component" value="Chromosome 1"/>
</dbReference>
<dbReference type="InterPro" id="IPR050312">
    <property type="entry name" value="IolE/XylAMocC-like"/>
</dbReference>
<protein>
    <recommendedName>
        <fullName evidence="1">Xylose isomerase-like TIM barrel domain-containing protein</fullName>
    </recommendedName>
</protein>
<dbReference type="InterPro" id="IPR013022">
    <property type="entry name" value="Xyl_isomerase-like_TIM-brl"/>
</dbReference>
<feature type="domain" description="Xylose isomerase-like TIM barrel" evidence="1">
    <location>
        <begin position="31"/>
        <end position="275"/>
    </location>
</feature>
<evidence type="ECO:0000313" key="2">
    <source>
        <dbReference type="EMBL" id="AJR06489.1"/>
    </source>
</evidence>
<dbReference type="KEGG" id="pgb:H744_1c1467"/>
<dbReference type="SUPFAM" id="SSF51658">
    <property type="entry name" value="Xylose isomerase-like"/>
    <property type="match status" value="1"/>
</dbReference>
<organism evidence="2 3">
    <name type="scientific">Photobacterium gaetbulicola Gung47</name>
    <dbReference type="NCBI Taxonomy" id="658445"/>
    <lineage>
        <taxon>Bacteria</taxon>
        <taxon>Pseudomonadati</taxon>
        <taxon>Pseudomonadota</taxon>
        <taxon>Gammaproteobacteria</taxon>
        <taxon>Vibrionales</taxon>
        <taxon>Vibrionaceae</taxon>
        <taxon>Photobacterium</taxon>
    </lineage>
</organism>
<dbReference type="Pfam" id="PF01261">
    <property type="entry name" value="AP_endonuc_2"/>
    <property type="match status" value="1"/>
</dbReference>
<proteinExistence type="predicted"/>